<name>A0A919VK09_9ACTN</name>
<dbReference type="RefSeq" id="WP_212995155.1">
    <property type="nucleotide sequence ID" value="NZ_BAAATW010000001.1"/>
</dbReference>
<gene>
    <name evidence="2" type="ORF">Aco04nite_00300</name>
</gene>
<dbReference type="GO" id="GO:0003700">
    <property type="term" value="F:DNA-binding transcription factor activity"/>
    <property type="evidence" value="ECO:0007669"/>
    <property type="project" value="InterPro"/>
</dbReference>
<feature type="domain" description="HTH marR-type" evidence="1">
    <location>
        <begin position="1"/>
        <end position="145"/>
    </location>
</feature>
<keyword evidence="3" id="KW-1185">Reference proteome</keyword>
<dbReference type="SUPFAM" id="SSF46785">
    <property type="entry name" value="Winged helix' DNA-binding domain"/>
    <property type="match status" value="1"/>
</dbReference>
<proteinExistence type="predicted"/>
<evidence type="ECO:0000259" key="1">
    <source>
        <dbReference type="PROSITE" id="PS50995"/>
    </source>
</evidence>
<protein>
    <submittedName>
        <fullName evidence="2">MarR family transcriptional regulator</fullName>
    </submittedName>
</protein>
<dbReference type="Proteomes" id="UP000680865">
    <property type="component" value="Unassembled WGS sequence"/>
</dbReference>
<dbReference type="InterPro" id="IPR036388">
    <property type="entry name" value="WH-like_DNA-bd_sf"/>
</dbReference>
<dbReference type="PANTHER" id="PTHR33164:SF99">
    <property type="entry name" value="MARR FAMILY REGULATORY PROTEIN"/>
    <property type="match status" value="1"/>
</dbReference>
<evidence type="ECO:0000313" key="3">
    <source>
        <dbReference type="Proteomes" id="UP000680865"/>
    </source>
</evidence>
<dbReference type="PANTHER" id="PTHR33164">
    <property type="entry name" value="TRANSCRIPTIONAL REGULATOR, MARR FAMILY"/>
    <property type="match status" value="1"/>
</dbReference>
<sequence length="159" mass="17614">MAEPLDARQQAMWRAYIDSSWALQTRLEDELRAATGLSMPDYHVLVVLSESPGRRLRMGELAGRMVFSPSRVTYQIAQMVKRGLVRKQSCADDGRGQEAVLTAEGLAALEKAAPLHLATVRDSFVDDLDDHEIATLTAVFSRLGPRLRPVTPLLTQGNR</sequence>
<accession>A0A919VK09</accession>
<dbReference type="Pfam" id="PF12802">
    <property type="entry name" value="MarR_2"/>
    <property type="match status" value="1"/>
</dbReference>
<dbReference type="InterPro" id="IPR036390">
    <property type="entry name" value="WH_DNA-bd_sf"/>
</dbReference>
<reference evidence="2" key="1">
    <citation type="submission" date="2021-03" db="EMBL/GenBank/DDBJ databases">
        <title>Whole genome shotgun sequence of Actinoplanes consettensis NBRC 14913.</title>
        <authorList>
            <person name="Komaki H."/>
            <person name="Tamura T."/>
        </authorList>
    </citation>
    <scope>NUCLEOTIDE SEQUENCE</scope>
    <source>
        <strain evidence="2">NBRC 14913</strain>
    </source>
</reference>
<dbReference type="PROSITE" id="PS50995">
    <property type="entry name" value="HTH_MARR_2"/>
    <property type="match status" value="1"/>
</dbReference>
<dbReference type="Gene3D" id="1.10.10.10">
    <property type="entry name" value="Winged helix-like DNA-binding domain superfamily/Winged helix DNA-binding domain"/>
    <property type="match status" value="1"/>
</dbReference>
<dbReference type="AlphaFoldDB" id="A0A919VK09"/>
<dbReference type="GO" id="GO:0006950">
    <property type="term" value="P:response to stress"/>
    <property type="evidence" value="ECO:0007669"/>
    <property type="project" value="TreeGrafter"/>
</dbReference>
<organism evidence="2 3">
    <name type="scientific">Winogradskya consettensis</name>
    <dbReference type="NCBI Taxonomy" id="113560"/>
    <lineage>
        <taxon>Bacteria</taxon>
        <taxon>Bacillati</taxon>
        <taxon>Actinomycetota</taxon>
        <taxon>Actinomycetes</taxon>
        <taxon>Micromonosporales</taxon>
        <taxon>Micromonosporaceae</taxon>
        <taxon>Winogradskya</taxon>
    </lineage>
</organism>
<dbReference type="EMBL" id="BOQP01000001">
    <property type="protein sequence ID" value="GIM66066.1"/>
    <property type="molecule type" value="Genomic_DNA"/>
</dbReference>
<evidence type="ECO:0000313" key="2">
    <source>
        <dbReference type="EMBL" id="GIM66066.1"/>
    </source>
</evidence>
<dbReference type="InterPro" id="IPR039422">
    <property type="entry name" value="MarR/SlyA-like"/>
</dbReference>
<dbReference type="SMART" id="SM00347">
    <property type="entry name" value="HTH_MARR"/>
    <property type="match status" value="1"/>
</dbReference>
<comment type="caution">
    <text evidence="2">The sequence shown here is derived from an EMBL/GenBank/DDBJ whole genome shotgun (WGS) entry which is preliminary data.</text>
</comment>
<dbReference type="InterPro" id="IPR000835">
    <property type="entry name" value="HTH_MarR-typ"/>
</dbReference>